<feature type="compositionally biased region" description="Polar residues" evidence="4">
    <location>
        <begin position="816"/>
        <end position="831"/>
    </location>
</feature>
<dbReference type="GO" id="GO:0005096">
    <property type="term" value="F:GTPase activator activity"/>
    <property type="evidence" value="ECO:0007669"/>
    <property type="project" value="UniProtKB-KW"/>
</dbReference>
<feature type="region of interest" description="Disordered" evidence="4">
    <location>
        <begin position="811"/>
        <end position="846"/>
    </location>
</feature>
<dbReference type="SMART" id="SM00164">
    <property type="entry name" value="TBC"/>
    <property type="match status" value="1"/>
</dbReference>
<evidence type="ECO:0000256" key="4">
    <source>
        <dbReference type="SAM" id="MobiDB-lite"/>
    </source>
</evidence>
<dbReference type="Gene3D" id="1.10.472.80">
    <property type="entry name" value="Ypt/Rab-GAP domain of gyp1p, domain 3"/>
    <property type="match status" value="1"/>
</dbReference>
<evidence type="ECO:0000256" key="3">
    <source>
        <dbReference type="SAM" id="Coils"/>
    </source>
</evidence>
<keyword evidence="1" id="KW-0343">GTPase activation</keyword>
<reference evidence="6 7" key="1">
    <citation type="journal article" date="2018" name="Front. Microbiol.">
        <title>Prospects for Fungal Bioremediation of Acidic Radioactive Waste Sites: Characterization and Genome Sequence of Rhodotorula taiwanensis MD1149.</title>
        <authorList>
            <person name="Tkavc R."/>
            <person name="Matrosova V.Y."/>
            <person name="Grichenko O.E."/>
            <person name="Gostincar C."/>
            <person name="Volpe R.P."/>
            <person name="Klimenkova P."/>
            <person name="Gaidamakova E.K."/>
            <person name="Zhou C.E."/>
            <person name="Stewart B.J."/>
            <person name="Lyman M.G."/>
            <person name="Malfatti S.A."/>
            <person name="Rubinfeld B."/>
            <person name="Courtot M."/>
            <person name="Singh J."/>
            <person name="Dalgard C.L."/>
            <person name="Hamilton T."/>
            <person name="Frey K.G."/>
            <person name="Gunde-Cimerman N."/>
            <person name="Dugan L."/>
            <person name="Daly M.J."/>
        </authorList>
    </citation>
    <scope>NUCLEOTIDE SEQUENCE [LARGE SCALE GENOMIC DNA]</scope>
    <source>
        <strain evidence="6 7">MD1149</strain>
    </source>
</reference>
<dbReference type="Gene3D" id="1.10.8.270">
    <property type="entry name" value="putative rabgap domain of human tbc1 domain family member 14 like domains"/>
    <property type="match status" value="1"/>
</dbReference>
<evidence type="ECO:0000313" key="6">
    <source>
        <dbReference type="EMBL" id="POY72386.1"/>
    </source>
</evidence>
<feature type="compositionally biased region" description="Polar residues" evidence="4">
    <location>
        <begin position="217"/>
        <end position="240"/>
    </location>
</feature>
<feature type="compositionally biased region" description="Low complexity" evidence="4">
    <location>
        <begin position="190"/>
        <end position="203"/>
    </location>
</feature>
<dbReference type="InterPro" id="IPR000195">
    <property type="entry name" value="Rab-GAP-TBC_dom"/>
</dbReference>
<dbReference type="GO" id="GO:0031267">
    <property type="term" value="F:small GTPase binding"/>
    <property type="evidence" value="ECO:0007669"/>
    <property type="project" value="TreeGrafter"/>
</dbReference>
<name>A0A2S5B6K7_9BASI</name>
<dbReference type="Pfam" id="PF23436">
    <property type="entry name" value="RabGap-TBC_2"/>
    <property type="match status" value="1"/>
</dbReference>
<feature type="compositionally biased region" description="Polar residues" evidence="4">
    <location>
        <begin position="112"/>
        <end position="126"/>
    </location>
</feature>
<dbReference type="PANTHER" id="PTHR47219:SF9">
    <property type="entry name" value="GTPASE ACTIVATING PROTEIN AND CENTROSOME-ASSOCIATED, ISOFORM B"/>
    <property type="match status" value="1"/>
</dbReference>
<feature type="compositionally biased region" description="Basic and acidic residues" evidence="4">
    <location>
        <begin position="63"/>
        <end position="83"/>
    </location>
</feature>
<dbReference type="Proteomes" id="UP000237144">
    <property type="component" value="Unassembled WGS sequence"/>
</dbReference>
<organism evidence="6 7">
    <name type="scientific">Rhodotorula taiwanensis</name>
    <dbReference type="NCBI Taxonomy" id="741276"/>
    <lineage>
        <taxon>Eukaryota</taxon>
        <taxon>Fungi</taxon>
        <taxon>Dikarya</taxon>
        <taxon>Basidiomycota</taxon>
        <taxon>Pucciniomycotina</taxon>
        <taxon>Microbotryomycetes</taxon>
        <taxon>Sporidiobolales</taxon>
        <taxon>Sporidiobolaceae</taxon>
        <taxon>Rhodotorula</taxon>
    </lineage>
</organism>
<proteinExistence type="predicted"/>
<dbReference type="Gene3D" id="1.10.10.750">
    <property type="entry name" value="Ypt/Rab-GAP domain of gyp1p, domain 1"/>
    <property type="match status" value="1"/>
</dbReference>
<sequence length="882" mass="96691">MASSDAGQENEQERDSRRDEHDDEARQVDSHARLDAAGDSNEAKDEHDENGHKDTPSQQEEDDSRRDTADDERTREVASKDDTDALEGGDAARKEDVESSEDADVIADKRQSISTNGSFASAQQPVSLGDHDHGSDDQTPTVAHSAKFAAPVDYDSPLTEGSDFVSDLRDSPVQVNGSPRSVRRPFSLVSEPDSPSTSAASSPQQMRTPSQHRRPSLLTTPLSPASDPTNVGRDSSASLTQAVWRQSMGLNSTPSTIAKGLVDVQLDDSRGAGGLEDEEAEEARRKKRRSAAMSWNSAHAANMLANGFANGNGMGKPKRASQRRSNSDPHALAAAFEVDEHDLNEEASSLSPVSPTRSQSYPLPSTQDRSGSIAAPHAADGFISHRASANLSALAQPVSPANPPSSNSGIRALQANFESLRTLKECEGGEEEEEIDWEFWGKVMSDYEEVAQSQPKELSRAIQRGIPPALRGMIWQLMSAAKNANLEFVYSDLLKQTSPHEKSIARDLNRTFPKHAFFKDAEGVGQENLFNVVKAYSIYDDEVGYTQGLQFIVGPLLLNMPDEEAFCVLVRLMKSYDLRSHYTPNMPGLQLRLFQFDRLVEELVPSVFLHLLRQGVKSSMYASQWFLTLFGYRLPLELVSSVFDLVFAEGVEALFRFAVALLKRNEAYLLTLEFEDLIDFLKNGLFEAYAPDERELMQNPDAEYRIHEFVRDALQVRITPMMLDQFGEEWASLCAAQTAHAAELDTLRKANHQLSRQVRQLESSLAQINQEHCELVKQVVASRLEREELEDELVKYKLAYADLSHVAAASQASASPVTSRRQSEMSIASVSDETRSTTSAASVPPASSGLAAGLGSFGGRWFGGSGRGSVSSTMSRSGSQGL</sequence>
<dbReference type="FunFam" id="1.10.10.750:FF:000003">
    <property type="entry name" value="GTPase activating protein (Evi5)"/>
    <property type="match status" value="1"/>
</dbReference>
<evidence type="ECO:0000256" key="1">
    <source>
        <dbReference type="ARBA" id="ARBA00022468"/>
    </source>
</evidence>
<dbReference type="STRING" id="741276.A0A2S5B6K7"/>
<dbReference type="PROSITE" id="PS50086">
    <property type="entry name" value="TBC_RABGAP"/>
    <property type="match status" value="1"/>
</dbReference>
<feature type="region of interest" description="Disordered" evidence="4">
    <location>
        <begin position="268"/>
        <end position="294"/>
    </location>
</feature>
<protein>
    <recommendedName>
        <fullName evidence="5">Rab-GAP TBC domain-containing protein</fullName>
    </recommendedName>
</protein>
<dbReference type="PANTHER" id="PTHR47219">
    <property type="entry name" value="RAB GTPASE-ACTIVATING PROTEIN 1-LIKE"/>
    <property type="match status" value="1"/>
</dbReference>
<feature type="compositionally biased region" description="Polar residues" evidence="4">
    <location>
        <begin position="346"/>
        <end position="370"/>
    </location>
</feature>
<dbReference type="FunFam" id="1.10.472.80:FF:000027">
    <property type="entry name" value="GTPase activating protein (Evi5)"/>
    <property type="match status" value="1"/>
</dbReference>
<dbReference type="EMBL" id="PJQD01000050">
    <property type="protein sequence ID" value="POY72386.1"/>
    <property type="molecule type" value="Genomic_DNA"/>
</dbReference>
<dbReference type="InterPro" id="IPR035969">
    <property type="entry name" value="Rab-GAP_TBC_sf"/>
</dbReference>
<feature type="region of interest" description="Disordered" evidence="4">
    <location>
        <begin position="1"/>
        <end position="240"/>
    </location>
</feature>
<feature type="compositionally biased region" description="Low complexity" evidence="4">
    <location>
        <begin position="836"/>
        <end position="846"/>
    </location>
</feature>
<gene>
    <name evidence="6" type="ORF">BMF94_4690</name>
</gene>
<evidence type="ECO:0000256" key="2">
    <source>
        <dbReference type="ARBA" id="ARBA00023054"/>
    </source>
</evidence>
<evidence type="ECO:0000313" key="7">
    <source>
        <dbReference type="Proteomes" id="UP000237144"/>
    </source>
</evidence>
<dbReference type="InterPro" id="IPR050302">
    <property type="entry name" value="Rab_GAP_TBC_domain"/>
</dbReference>
<dbReference type="SUPFAM" id="SSF47923">
    <property type="entry name" value="Ypt/Rab-GAP domain of gyp1p"/>
    <property type="match status" value="2"/>
</dbReference>
<dbReference type="OrthoDB" id="295078at2759"/>
<feature type="region of interest" description="Disordered" evidence="4">
    <location>
        <begin position="306"/>
        <end position="373"/>
    </location>
</feature>
<feature type="domain" description="Rab-GAP TBC" evidence="5">
    <location>
        <begin position="465"/>
        <end position="650"/>
    </location>
</feature>
<feature type="coiled-coil region" evidence="3">
    <location>
        <begin position="744"/>
        <end position="806"/>
    </location>
</feature>
<dbReference type="FunFam" id="1.10.8.270:FF:000001">
    <property type="entry name" value="TBC1 domain family member 1"/>
    <property type="match status" value="1"/>
</dbReference>
<comment type="caution">
    <text evidence="6">The sequence shown here is derived from an EMBL/GenBank/DDBJ whole genome shotgun (WGS) entry which is preliminary data.</text>
</comment>
<evidence type="ECO:0000259" key="5">
    <source>
        <dbReference type="PROSITE" id="PS50086"/>
    </source>
</evidence>
<keyword evidence="2 3" id="KW-0175">Coiled coil</keyword>
<dbReference type="AlphaFoldDB" id="A0A2S5B6K7"/>
<accession>A0A2S5B6K7</accession>
<keyword evidence="7" id="KW-1185">Reference proteome</keyword>
<feature type="compositionally biased region" description="Basic and acidic residues" evidence="4">
    <location>
        <begin position="11"/>
        <end position="55"/>
    </location>
</feature>